<dbReference type="PANTHER" id="PTHR14269">
    <property type="entry name" value="CDP-DIACYLGLYCEROL--GLYCEROL-3-PHOSPHATE 3-PHOSPHATIDYLTRANSFERASE-RELATED"/>
    <property type="match status" value="1"/>
</dbReference>
<keyword evidence="7" id="KW-0443">Lipid metabolism</keyword>
<dbReference type="InterPro" id="IPR043130">
    <property type="entry name" value="CDP-OH_PTrfase_TM_dom"/>
</dbReference>
<accession>A0A1G2HSM0</accession>
<comment type="subcellular location">
    <subcellularLocation>
        <location evidence="1">Membrane</location>
        <topology evidence="1">Multi-pass membrane protein</topology>
    </subcellularLocation>
</comment>
<evidence type="ECO:0000256" key="4">
    <source>
        <dbReference type="ARBA" id="ARBA00022679"/>
    </source>
</evidence>
<evidence type="ECO:0000256" key="7">
    <source>
        <dbReference type="ARBA" id="ARBA00023098"/>
    </source>
</evidence>
<keyword evidence="4 11" id="KW-0808">Transferase</keyword>
<feature type="transmembrane region" description="Helical" evidence="12">
    <location>
        <begin position="53"/>
        <end position="70"/>
    </location>
</feature>
<evidence type="ECO:0000256" key="11">
    <source>
        <dbReference type="RuleBase" id="RU003750"/>
    </source>
</evidence>
<keyword evidence="6 12" id="KW-1133">Transmembrane helix</keyword>
<gene>
    <name evidence="13" type="ORF">A2812_02830</name>
</gene>
<evidence type="ECO:0000256" key="9">
    <source>
        <dbReference type="ARBA" id="ARBA00023209"/>
    </source>
</evidence>
<dbReference type="PROSITE" id="PS00379">
    <property type="entry name" value="CDP_ALCOHOL_P_TRANSF"/>
    <property type="match status" value="1"/>
</dbReference>
<dbReference type="AlphaFoldDB" id="A0A1G2HSM0"/>
<reference evidence="13 14" key="1">
    <citation type="journal article" date="2016" name="Nat. Commun.">
        <title>Thousands of microbial genomes shed light on interconnected biogeochemical processes in an aquifer system.</title>
        <authorList>
            <person name="Anantharaman K."/>
            <person name="Brown C.T."/>
            <person name="Hug L.A."/>
            <person name="Sharon I."/>
            <person name="Castelle C.J."/>
            <person name="Probst A.J."/>
            <person name="Thomas B.C."/>
            <person name="Singh A."/>
            <person name="Wilkins M.J."/>
            <person name="Karaoz U."/>
            <person name="Brodie E.L."/>
            <person name="Williams K.H."/>
            <person name="Hubbard S.S."/>
            <person name="Banfield J.F."/>
        </authorList>
    </citation>
    <scope>NUCLEOTIDE SEQUENCE [LARGE SCALE GENOMIC DNA]</scope>
</reference>
<dbReference type="InterPro" id="IPR050324">
    <property type="entry name" value="CDP-alcohol_PTase-I"/>
</dbReference>
<dbReference type="GO" id="GO:0016780">
    <property type="term" value="F:phosphotransferase activity, for other substituted phosphate groups"/>
    <property type="evidence" value="ECO:0007669"/>
    <property type="project" value="InterPro"/>
</dbReference>
<evidence type="ECO:0008006" key="15">
    <source>
        <dbReference type="Google" id="ProtNLM"/>
    </source>
</evidence>
<dbReference type="PANTHER" id="PTHR14269:SF11">
    <property type="entry name" value="CDP-DIACYLGLYCEROL--GLYCEROL-3-PHOSPHATE 3-PHOSPHATIDYLTRANSFERASE"/>
    <property type="match status" value="1"/>
</dbReference>
<keyword evidence="10" id="KW-1208">Phospholipid metabolism</keyword>
<name>A0A1G2HSM0_9BACT</name>
<evidence type="ECO:0000256" key="1">
    <source>
        <dbReference type="ARBA" id="ARBA00004141"/>
    </source>
</evidence>
<keyword evidence="9" id="KW-0594">Phospholipid biosynthesis</keyword>
<dbReference type="InterPro" id="IPR000462">
    <property type="entry name" value="CDP-OH_P_trans"/>
</dbReference>
<evidence type="ECO:0000313" key="14">
    <source>
        <dbReference type="Proteomes" id="UP000177190"/>
    </source>
</evidence>
<dbReference type="InterPro" id="IPR048254">
    <property type="entry name" value="CDP_ALCOHOL_P_TRANSF_CS"/>
</dbReference>
<keyword evidence="5 12" id="KW-0812">Transmembrane</keyword>
<evidence type="ECO:0000256" key="12">
    <source>
        <dbReference type="SAM" id="Phobius"/>
    </source>
</evidence>
<organism evidence="13 14">
    <name type="scientific">Candidatus Staskawiczbacteria bacterium RIFCSPHIGHO2_01_FULL_36_16</name>
    <dbReference type="NCBI Taxonomy" id="1802200"/>
    <lineage>
        <taxon>Bacteria</taxon>
        <taxon>Candidatus Staskawicziibacteriota</taxon>
    </lineage>
</organism>
<comment type="similarity">
    <text evidence="2 11">Belongs to the CDP-alcohol phosphatidyltransferase class-I family.</text>
</comment>
<dbReference type="Proteomes" id="UP000177190">
    <property type="component" value="Unassembled WGS sequence"/>
</dbReference>
<protein>
    <recommendedName>
        <fullName evidence="15">CDP-diacylglycerol--glycerol-3-phosphate 3-phosphatidyltransferase</fullName>
    </recommendedName>
</protein>
<feature type="transmembrane region" description="Helical" evidence="12">
    <location>
        <begin position="163"/>
        <end position="183"/>
    </location>
</feature>
<dbReference type="GO" id="GO:0016020">
    <property type="term" value="C:membrane"/>
    <property type="evidence" value="ECO:0007669"/>
    <property type="project" value="UniProtKB-SubCell"/>
</dbReference>
<evidence type="ECO:0000256" key="8">
    <source>
        <dbReference type="ARBA" id="ARBA00023136"/>
    </source>
</evidence>
<evidence type="ECO:0000256" key="2">
    <source>
        <dbReference type="ARBA" id="ARBA00010441"/>
    </source>
</evidence>
<keyword evidence="8 12" id="KW-0472">Membrane</keyword>
<evidence type="ECO:0000313" key="13">
    <source>
        <dbReference type="EMBL" id="OGZ65210.1"/>
    </source>
</evidence>
<proteinExistence type="inferred from homology"/>
<feature type="transmembrane region" description="Helical" evidence="12">
    <location>
        <begin position="132"/>
        <end position="151"/>
    </location>
</feature>
<keyword evidence="3" id="KW-0444">Lipid biosynthesis</keyword>
<dbReference type="Pfam" id="PF01066">
    <property type="entry name" value="CDP-OH_P_transf"/>
    <property type="match status" value="1"/>
</dbReference>
<dbReference type="GO" id="GO:0046474">
    <property type="term" value="P:glycerophospholipid biosynthetic process"/>
    <property type="evidence" value="ECO:0007669"/>
    <property type="project" value="TreeGrafter"/>
</dbReference>
<dbReference type="EMBL" id="MHOM01000010">
    <property type="protein sequence ID" value="OGZ65210.1"/>
    <property type="molecule type" value="Genomic_DNA"/>
</dbReference>
<evidence type="ECO:0000256" key="5">
    <source>
        <dbReference type="ARBA" id="ARBA00022692"/>
    </source>
</evidence>
<dbReference type="STRING" id="1802200.A2812_02830"/>
<evidence type="ECO:0000256" key="10">
    <source>
        <dbReference type="ARBA" id="ARBA00023264"/>
    </source>
</evidence>
<evidence type="ECO:0000256" key="6">
    <source>
        <dbReference type="ARBA" id="ARBA00022989"/>
    </source>
</evidence>
<sequence>MKDYDKIMENIIMKNVFNFIQNSLERMDHYRDELLFLFIKPYWPRNFTPNKITWIRVAIGLVLFVLLFFLGTEDKILILSLFTIGVITDMLDGSVARGLNKVTEFGAMLDSTADRILIIPIAVYSLFYLHRWLLLILILVEVLNALVSIFYKSKEIYLESNIFGKTKMVLQSIVFIVILIIWPNLPSQFFIYMLWLTIPFSFLSMTAKALELQAKEKIKIAVPTAIKNYLTGNKK</sequence>
<dbReference type="Gene3D" id="1.20.120.1760">
    <property type="match status" value="1"/>
</dbReference>
<evidence type="ECO:0000256" key="3">
    <source>
        <dbReference type="ARBA" id="ARBA00022516"/>
    </source>
</evidence>
<comment type="caution">
    <text evidence="13">The sequence shown here is derived from an EMBL/GenBank/DDBJ whole genome shotgun (WGS) entry which is preliminary data.</text>
</comment>